<dbReference type="Proteomes" id="UP000310200">
    <property type="component" value="Unassembled WGS sequence"/>
</dbReference>
<organism evidence="1 2">
    <name type="scientific">Temnothorax longispinosus</name>
    <dbReference type="NCBI Taxonomy" id="300112"/>
    <lineage>
        <taxon>Eukaryota</taxon>
        <taxon>Metazoa</taxon>
        <taxon>Ecdysozoa</taxon>
        <taxon>Arthropoda</taxon>
        <taxon>Hexapoda</taxon>
        <taxon>Insecta</taxon>
        <taxon>Pterygota</taxon>
        <taxon>Neoptera</taxon>
        <taxon>Endopterygota</taxon>
        <taxon>Hymenoptera</taxon>
        <taxon>Apocrita</taxon>
        <taxon>Aculeata</taxon>
        <taxon>Formicoidea</taxon>
        <taxon>Formicidae</taxon>
        <taxon>Myrmicinae</taxon>
        <taxon>Temnothorax</taxon>
    </lineage>
</organism>
<gene>
    <name evidence="1" type="ORF">DBV15_08318</name>
</gene>
<reference evidence="1 2" key="1">
    <citation type="journal article" date="2019" name="Philos. Trans. R. Soc. Lond., B, Biol. Sci.">
        <title>Ant behaviour and brain gene expression of defending hosts depend on the ecological success of the intruding social parasite.</title>
        <authorList>
            <person name="Kaur R."/>
            <person name="Stoldt M."/>
            <person name="Jongepier E."/>
            <person name="Feldmeyer B."/>
            <person name="Menzel F."/>
            <person name="Bornberg-Bauer E."/>
            <person name="Foitzik S."/>
        </authorList>
    </citation>
    <scope>NUCLEOTIDE SEQUENCE [LARGE SCALE GENOMIC DNA]</scope>
    <source>
        <tissue evidence="1">Whole body</tissue>
    </source>
</reference>
<evidence type="ECO:0000313" key="2">
    <source>
        <dbReference type="Proteomes" id="UP000310200"/>
    </source>
</evidence>
<comment type="caution">
    <text evidence="1">The sequence shown here is derived from an EMBL/GenBank/DDBJ whole genome shotgun (WGS) entry which is preliminary data.</text>
</comment>
<dbReference type="EMBL" id="QBLH01000131">
    <property type="protein sequence ID" value="TGZ57712.1"/>
    <property type="molecule type" value="Genomic_DNA"/>
</dbReference>
<keyword evidence="2" id="KW-1185">Reference proteome</keyword>
<name>A0A4S2L460_9HYME</name>
<proteinExistence type="predicted"/>
<sequence>MEKLRTPLQVLSHEERSRKDRFAMGITYGTSYKMAEAIPHAYFQRTMESPFTSRNGRKM</sequence>
<dbReference type="AlphaFoldDB" id="A0A4S2L460"/>
<accession>A0A4S2L460</accession>
<protein>
    <submittedName>
        <fullName evidence="1">Uncharacterized protein</fullName>
    </submittedName>
</protein>
<evidence type="ECO:0000313" key="1">
    <source>
        <dbReference type="EMBL" id="TGZ57712.1"/>
    </source>
</evidence>